<feature type="compositionally biased region" description="Low complexity" evidence="4">
    <location>
        <begin position="156"/>
        <end position="170"/>
    </location>
</feature>
<evidence type="ECO:0000313" key="7">
    <source>
        <dbReference type="Proteomes" id="UP000030763"/>
    </source>
</evidence>
<feature type="region of interest" description="Disordered" evidence="4">
    <location>
        <begin position="804"/>
        <end position="832"/>
    </location>
</feature>
<dbReference type="InterPro" id="IPR027640">
    <property type="entry name" value="Kinesin-like_fam"/>
</dbReference>
<dbReference type="GeneID" id="25337705"/>
<keyword evidence="1 3" id="KW-0547">Nucleotide-binding</keyword>
<feature type="compositionally biased region" description="Gly residues" evidence="4">
    <location>
        <begin position="97"/>
        <end position="115"/>
    </location>
</feature>
<dbReference type="OrthoDB" id="3176171at2759"/>
<dbReference type="PROSITE" id="PS00411">
    <property type="entry name" value="KINESIN_MOTOR_1"/>
    <property type="match status" value="1"/>
</dbReference>
<keyword evidence="3" id="KW-0505">Motor protein</keyword>
<feature type="region of interest" description="Disordered" evidence="4">
    <location>
        <begin position="335"/>
        <end position="375"/>
    </location>
</feature>
<feature type="region of interest" description="Disordered" evidence="4">
    <location>
        <begin position="1023"/>
        <end position="1054"/>
    </location>
</feature>
<dbReference type="PANTHER" id="PTHR24115">
    <property type="entry name" value="KINESIN-RELATED"/>
    <property type="match status" value="1"/>
</dbReference>
<dbReference type="InterPro" id="IPR019821">
    <property type="entry name" value="Kinesin_motor_CS"/>
</dbReference>
<dbReference type="GO" id="GO:0016887">
    <property type="term" value="F:ATP hydrolysis activity"/>
    <property type="evidence" value="ECO:0007669"/>
    <property type="project" value="TreeGrafter"/>
</dbReference>
<feature type="binding site" evidence="3">
    <location>
        <begin position="324"/>
        <end position="331"/>
    </location>
    <ligand>
        <name>ATP</name>
        <dbReference type="ChEBI" id="CHEBI:30616"/>
    </ligand>
</feature>
<dbReference type="GO" id="GO:0003777">
    <property type="term" value="F:microtubule motor activity"/>
    <property type="evidence" value="ECO:0007669"/>
    <property type="project" value="InterPro"/>
</dbReference>
<dbReference type="GO" id="GO:0005524">
    <property type="term" value="F:ATP binding"/>
    <property type="evidence" value="ECO:0007669"/>
    <property type="project" value="UniProtKB-UniRule"/>
</dbReference>
<dbReference type="OMA" id="CRTSVIC"/>
<feature type="compositionally biased region" description="Low complexity" evidence="4">
    <location>
        <begin position="812"/>
        <end position="824"/>
    </location>
</feature>
<dbReference type="SUPFAM" id="SSF52540">
    <property type="entry name" value="P-loop containing nucleoside triphosphate hydrolases"/>
    <property type="match status" value="1"/>
</dbReference>
<evidence type="ECO:0000256" key="1">
    <source>
        <dbReference type="ARBA" id="ARBA00022741"/>
    </source>
</evidence>
<evidence type="ECO:0000256" key="4">
    <source>
        <dbReference type="SAM" id="MobiDB-lite"/>
    </source>
</evidence>
<feature type="compositionally biased region" description="Low complexity" evidence="4">
    <location>
        <begin position="177"/>
        <end position="200"/>
    </location>
</feature>
<comment type="similarity">
    <text evidence="3">Belongs to the TRAFAC class myosin-kinesin ATPase superfamily. Kinesin family.</text>
</comment>
<evidence type="ECO:0000256" key="2">
    <source>
        <dbReference type="ARBA" id="ARBA00022840"/>
    </source>
</evidence>
<dbReference type="PRINTS" id="PR00380">
    <property type="entry name" value="KINESINHEAVY"/>
</dbReference>
<dbReference type="InterPro" id="IPR001752">
    <property type="entry name" value="Kinesin_motor_dom"/>
</dbReference>
<keyword evidence="2 3" id="KW-0067">ATP-binding</keyword>
<dbReference type="GO" id="GO:0005871">
    <property type="term" value="C:kinesin complex"/>
    <property type="evidence" value="ECO:0007669"/>
    <property type="project" value="TreeGrafter"/>
</dbReference>
<sequence>MKVESEGPPSTGVPSQQQAVAAHPSGPPNSSSSNSSSSNNNNGSNYDSSSSSSSSFCSSSFSSRFLNRQVLVGVRFRPPVLSPTVPRRHLLSPSRGPQGGPHQGGHSGGPSGGSSGVPLAEGAPEDAAAVSPTSGVCRASDSADASPGEGTGAPQGAPSGALSSTSSLGTLPGGGASTSSLSSVTGGGPSSTSSLSTLTGGPPPKGPPKVVRRPPWARKGPQDSNWALREEESDGWVLAAPWALDMGGPLNGGAPQVDGAPSVSDNCTHPGGPPRVWDGYKDVCYEADCLLPPGSTNAEVYVHLVKDCVAAALHGYNAAVLAYGQTASGKTHTMFGGGPQGPPTRAPSKVAGGLQKGAPTKGGGPLQGPRKEEEKGVIEMALGDIFKEKETRREGDTFTVSVSMLEVYQETVTDLLQGGPHGGPLGGVGTPGGPPSAAADARPKRAISLCERADGTLDLGSLSSFPVSSLTEALSLVQRGQQQRHAAATAANARSSRSHAVLRIVLTHTAAAAAGTAAAAAAGVSSGVASGEGPPKDSSSTGAPPRGPRRTSVLSLVDLAGSESAGGPKGVTGGPQGVKGAPITQREGGSINRSLLALSRVVKALTQQQKQQQQQQQQQQEQQHDTGVPTGSSMDTDGAPTPVGTHRRAAGSSAAATGATGATGATAGASGAAAPAAAAAAAAAAGPPFLGIRDSKLTRLLSDCLGGPSKTSVICLCLPGVSFYRQTAATLAFAKDASKIPIAQETGGPQGPHGSLHGGPHQGGPHKSKYKRPRKELEPAAAAAAAATAAGAVSGDAGGAAGSCVHDEYTEEGSSTGGPSTSGGPPIGAPHHRQFVYIPTGCQQCRVLYKGLKEAKEEIAYLRVQLRQFKYVVNRGLAAAAAAAPAAAAAAPGAGAPAASTNAPRPGNAAAAAAAAPGGATSLSSNDTTNGSSNCSSICSSSISSSSSSSNSSSTPRRTEPDKLRYVYNQGSGSLGVYGASAAGKENTAAAAAAAAAAPAASAAAVQQQTLNYGLGVCYKPPQTGAPVDTHKGALGGPLSGPHMPQHEQLKKDP</sequence>
<dbReference type="SMART" id="SM00129">
    <property type="entry name" value="KISc"/>
    <property type="match status" value="1"/>
</dbReference>
<dbReference type="Pfam" id="PF00225">
    <property type="entry name" value="Kinesin"/>
    <property type="match status" value="2"/>
</dbReference>
<feature type="compositionally biased region" description="Low complexity" evidence="4">
    <location>
        <begin position="609"/>
        <end position="621"/>
    </location>
</feature>
<feature type="region of interest" description="Disordered" evidence="4">
    <location>
        <begin position="1"/>
        <end position="59"/>
    </location>
</feature>
<feature type="compositionally biased region" description="Gly residues" evidence="4">
    <location>
        <begin position="567"/>
        <end position="577"/>
    </location>
</feature>
<gene>
    <name evidence="6" type="ORF">EMWEY_00037190</name>
</gene>
<evidence type="ECO:0000259" key="5">
    <source>
        <dbReference type="PROSITE" id="PS50067"/>
    </source>
</evidence>
<feature type="compositionally biased region" description="Basic and acidic residues" evidence="4">
    <location>
        <begin position="1045"/>
        <end position="1054"/>
    </location>
</feature>
<dbReference type="GO" id="GO:0005874">
    <property type="term" value="C:microtubule"/>
    <property type="evidence" value="ECO:0007669"/>
    <property type="project" value="TreeGrafter"/>
</dbReference>
<feature type="region of interest" description="Disordered" evidence="4">
    <location>
        <begin position="742"/>
        <end position="777"/>
    </location>
</feature>
<feature type="region of interest" description="Disordered" evidence="4">
    <location>
        <begin position="415"/>
        <end position="444"/>
    </location>
</feature>
<dbReference type="InterPro" id="IPR027417">
    <property type="entry name" value="P-loop_NTPase"/>
</dbReference>
<dbReference type="InterPro" id="IPR036961">
    <property type="entry name" value="Kinesin_motor_dom_sf"/>
</dbReference>
<feature type="region of interest" description="Disordered" evidence="4">
    <location>
        <begin position="942"/>
        <end position="963"/>
    </location>
</feature>
<dbReference type="GO" id="GO:0007018">
    <property type="term" value="P:microtubule-based movement"/>
    <property type="evidence" value="ECO:0007669"/>
    <property type="project" value="InterPro"/>
</dbReference>
<evidence type="ECO:0000313" key="6">
    <source>
        <dbReference type="EMBL" id="CDJ61024.1"/>
    </source>
</evidence>
<feature type="region of interest" description="Disordered" evidence="4">
    <location>
        <begin position="609"/>
        <end position="668"/>
    </location>
</feature>
<dbReference type="GO" id="GO:0008017">
    <property type="term" value="F:microtubule binding"/>
    <property type="evidence" value="ECO:0007669"/>
    <property type="project" value="InterPro"/>
</dbReference>
<dbReference type="PROSITE" id="PS50067">
    <property type="entry name" value="KINESIN_MOTOR_2"/>
    <property type="match status" value="1"/>
</dbReference>
<evidence type="ECO:0000256" key="3">
    <source>
        <dbReference type="PROSITE-ProRule" id="PRU00283"/>
    </source>
</evidence>
<feature type="compositionally biased region" description="Basic residues" evidence="4">
    <location>
        <begin position="764"/>
        <end position="774"/>
    </location>
</feature>
<feature type="compositionally biased region" description="Low complexity" evidence="4">
    <location>
        <begin position="29"/>
        <end position="59"/>
    </location>
</feature>
<reference evidence="6" key="1">
    <citation type="submission" date="2013-10" db="EMBL/GenBank/DDBJ databases">
        <title>Genomic analysis of the causative agents of coccidiosis in chickens.</title>
        <authorList>
            <person name="Reid A.J."/>
            <person name="Blake D."/>
            <person name="Billington K."/>
            <person name="Browne H."/>
            <person name="Dunn M."/>
            <person name="Hung S."/>
            <person name="Kawahara F."/>
            <person name="Miranda-Saavedra D."/>
            <person name="Mourier T."/>
            <person name="Nagra H."/>
            <person name="Otto T.D."/>
            <person name="Rawlings N."/>
            <person name="Sanchez A."/>
            <person name="Sanders M."/>
            <person name="Subramaniam C."/>
            <person name="Tay Y."/>
            <person name="Dear P."/>
            <person name="Doerig C."/>
            <person name="Gruber A."/>
            <person name="Parkinson J."/>
            <person name="Shirley M."/>
            <person name="Wan K.L."/>
            <person name="Berriman M."/>
            <person name="Tomley F."/>
            <person name="Pain A."/>
        </authorList>
    </citation>
    <scope>NUCLEOTIDE SEQUENCE [LARGE SCALE GENOMIC DNA]</scope>
    <source>
        <strain evidence="6">Weybridge</strain>
    </source>
</reference>
<feature type="compositionally biased region" description="Low complexity" evidence="4">
    <location>
        <begin position="942"/>
        <end position="954"/>
    </location>
</feature>
<dbReference type="Gene3D" id="3.40.850.10">
    <property type="entry name" value="Kinesin motor domain"/>
    <property type="match status" value="1"/>
</dbReference>
<dbReference type="EMBL" id="HG721984">
    <property type="protein sequence ID" value="CDJ61024.1"/>
    <property type="molecule type" value="Genomic_DNA"/>
</dbReference>
<proteinExistence type="inferred from homology"/>
<dbReference type="VEuPathDB" id="ToxoDB:EMWEY_00037190"/>
<dbReference type="RefSeq" id="XP_013337674.1">
    <property type="nucleotide sequence ID" value="XM_013482220.1"/>
</dbReference>
<organism evidence="6 7">
    <name type="scientific">Eimeria maxima</name>
    <name type="common">Coccidian parasite</name>
    <dbReference type="NCBI Taxonomy" id="5804"/>
    <lineage>
        <taxon>Eukaryota</taxon>
        <taxon>Sar</taxon>
        <taxon>Alveolata</taxon>
        <taxon>Apicomplexa</taxon>
        <taxon>Conoidasida</taxon>
        <taxon>Coccidia</taxon>
        <taxon>Eucoccidiorida</taxon>
        <taxon>Eimeriorina</taxon>
        <taxon>Eimeriidae</taxon>
        <taxon>Eimeria</taxon>
    </lineage>
</organism>
<feature type="domain" description="Kinesin motor" evidence="5">
    <location>
        <begin position="207"/>
        <end position="740"/>
    </location>
</feature>
<feature type="compositionally biased region" description="Gly residues" evidence="4">
    <location>
        <begin position="748"/>
        <end position="762"/>
    </location>
</feature>
<feature type="compositionally biased region" description="Low complexity" evidence="4">
    <location>
        <begin position="650"/>
        <end position="668"/>
    </location>
</feature>
<protein>
    <recommendedName>
        <fullName evidence="5">Kinesin motor domain-containing protein</fullName>
    </recommendedName>
</protein>
<dbReference type="AlphaFoldDB" id="U6MF09"/>
<accession>U6MF09</accession>
<feature type="region of interest" description="Disordered" evidence="4">
    <location>
        <begin position="75"/>
        <end position="229"/>
    </location>
</feature>
<feature type="region of interest" description="Disordered" evidence="4">
    <location>
        <begin position="526"/>
        <end position="589"/>
    </location>
</feature>
<reference evidence="6" key="2">
    <citation type="submission" date="2013-10" db="EMBL/GenBank/DDBJ databases">
        <authorList>
            <person name="Aslett M."/>
        </authorList>
    </citation>
    <scope>NUCLEOTIDE SEQUENCE [LARGE SCALE GENOMIC DNA]</scope>
    <source>
        <strain evidence="6">Weybridge</strain>
    </source>
</reference>
<feature type="compositionally biased region" description="Gly residues" evidence="4">
    <location>
        <begin position="419"/>
        <end position="431"/>
    </location>
</feature>
<dbReference type="Proteomes" id="UP000030763">
    <property type="component" value="Unassembled WGS sequence"/>
</dbReference>
<keyword evidence="7" id="KW-1185">Reference proteome</keyword>
<name>U6MF09_EIMMA</name>